<name>A0A3S4GUH5_SALET</name>
<gene>
    <name evidence="2" type="ORF">NCTC8272_05195</name>
</gene>
<sequence>MFLHNIKIRSKLFMAFGLFIVLMVVEFRSVFV</sequence>
<evidence type="ECO:0000313" key="2">
    <source>
        <dbReference type="EMBL" id="VEA43895.1"/>
    </source>
</evidence>
<organism evidence="2 3">
    <name type="scientific">Salmonella enterica I</name>
    <dbReference type="NCBI Taxonomy" id="59201"/>
    <lineage>
        <taxon>Bacteria</taxon>
        <taxon>Pseudomonadati</taxon>
        <taxon>Pseudomonadota</taxon>
        <taxon>Gammaproteobacteria</taxon>
        <taxon>Enterobacterales</taxon>
        <taxon>Enterobacteriaceae</taxon>
        <taxon>Salmonella</taxon>
    </lineage>
</organism>
<accession>A0A3S4GUH5</accession>
<keyword evidence="1" id="KW-1133">Transmembrane helix</keyword>
<reference evidence="2 3" key="1">
    <citation type="submission" date="2018-12" db="EMBL/GenBank/DDBJ databases">
        <authorList>
            <consortium name="Pathogen Informatics"/>
        </authorList>
    </citation>
    <scope>NUCLEOTIDE SEQUENCE [LARGE SCALE GENOMIC DNA]</scope>
    <source>
        <strain evidence="2 3">NCTC8272</strain>
    </source>
</reference>
<keyword evidence="1" id="KW-0472">Membrane</keyword>
<protein>
    <submittedName>
        <fullName evidence="2">Methyl-accepting chemotaxis protein II</fullName>
    </submittedName>
</protein>
<evidence type="ECO:0000256" key="1">
    <source>
        <dbReference type="SAM" id="Phobius"/>
    </source>
</evidence>
<dbReference type="Proteomes" id="UP000277214">
    <property type="component" value="Chromosome 1"/>
</dbReference>
<dbReference type="AlphaFoldDB" id="A0A3S4GUH5"/>
<keyword evidence="1" id="KW-0812">Transmembrane</keyword>
<evidence type="ECO:0000313" key="3">
    <source>
        <dbReference type="Proteomes" id="UP000277214"/>
    </source>
</evidence>
<proteinExistence type="predicted"/>
<dbReference type="EMBL" id="LR134149">
    <property type="protein sequence ID" value="VEA43895.1"/>
    <property type="molecule type" value="Genomic_DNA"/>
</dbReference>
<feature type="transmembrane region" description="Helical" evidence="1">
    <location>
        <begin position="12"/>
        <end position="31"/>
    </location>
</feature>